<organism evidence="1 2">
    <name type="scientific">Streptomyces hesseae</name>
    <dbReference type="NCBI Taxonomy" id="3075519"/>
    <lineage>
        <taxon>Bacteria</taxon>
        <taxon>Bacillati</taxon>
        <taxon>Actinomycetota</taxon>
        <taxon>Actinomycetes</taxon>
        <taxon>Kitasatosporales</taxon>
        <taxon>Streptomycetaceae</taxon>
        <taxon>Streptomyces</taxon>
    </lineage>
</organism>
<keyword evidence="2" id="KW-1185">Reference proteome</keyword>
<accession>A0ABU2SXA5</accession>
<name>A0ABU2SXA5_9ACTN</name>
<dbReference type="Proteomes" id="UP001180531">
    <property type="component" value="Unassembled WGS sequence"/>
</dbReference>
<comment type="caution">
    <text evidence="1">The sequence shown here is derived from an EMBL/GenBank/DDBJ whole genome shotgun (WGS) entry which is preliminary data.</text>
</comment>
<proteinExistence type="predicted"/>
<evidence type="ECO:0000313" key="2">
    <source>
        <dbReference type="Proteomes" id="UP001180531"/>
    </source>
</evidence>
<gene>
    <name evidence="1" type="ORF">RM609_31850</name>
</gene>
<sequence>MIYDDGRLRGMLRELDDPQAIDSPGGDARQAASCLFERLVRLLEERFQCFCEVDREVQDASFHGAIVLPSTAVQSGEQMIVRLSNFGSLITAGAGGLARGGVQAVERLREEDLDQIAAISAELGCIYVPGHVLRERYDGGNLEDWQTMWWHRYFDYM</sequence>
<reference evidence="1" key="1">
    <citation type="submission" date="2024-05" db="EMBL/GenBank/DDBJ databases">
        <title>30 novel species of actinomycetes from the DSMZ collection.</title>
        <authorList>
            <person name="Nouioui I."/>
        </authorList>
    </citation>
    <scope>NUCLEOTIDE SEQUENCE</scope>
    <source>
        <strain evidence="1">DSM 40473</strain>
    </source>
</reference>
<protein>
    <submittedName>
        <fullName evidence="1">Uncharacterized protein</fullName>
    </submittedName>
</protein>
<evidence type="ECO:0000313" key="1">
    <source>
        <dbReference type="EMBL" id="MDT0453643.1"/>
    </source>
</evidence>
<dbReference type="RefSeq" id="WP_311615707.1">
    <property type="nucleotide sequence ID" value="NZ_JAVRFI010000034.1"/>
</dbReference>
<dbReference type="EMBL" id="JAVRFI010000034">
    <property type="protein sequence ID" value="MDT0453643.1"/>
    <property type="molecule type" value="Genomic_DNA"/>
</dbReference>